<proteinExistence type="predicted"/>
<gene>
    <name evidence="1" type="ORF">AVEN_269716_1</name>
</gene>
<accession>A0A4Y2KSF1</accession>
<dbReference type="AlphaFoldDB" id="A0A4Y2KSF1"/>
<keyword evidence="2" id="KW-1185">Reference proteome</keyword>
<evidence type="ECO:0000313" key="1">
    <source>
        <dbReference type="EMBL" id="GBN04256.1"/>
    </source>
</evidence>
<name>A0A4Y2KSF1_ARAVE</name>
<reference evidence="1 2" key="1">
    <citation type="journal article" date="2019" name="Sci. Rep.">
        <title>Orb-weaving spider Araneus ventricosus genome elucidates the spidroin gene catalogue.</title>
        <authorList>
            <person name="Kono N."/>
            <person name="Nakamura H."/>
            <person name="Ohtoshi R."/>
            <person name="Moran D.A.P."/>
            <person name="Shinohara A."/>
            <person name="Yoshida Y."/>
            <person name="Fujiwara M."/>
            <person name="Mori M."/>
            <person name="Tomita M."/>
            <person name="Arakawa K."/>
        </authorList>
    </citation>
    <scope>NUCLEOTIDE SEQUENCE [LARGE SCALE GENOMIC DNA]</scope>
</reference>
<dbReference type="EMBL" id="BGPR01004867">
    <property type="protein sequence ID" value="GBN04256.1"/>
    <property type="molecule type" value="Genomic_DNA"/>
</dbReference>
<evidence type="ECO:0000313" key="2">
    <source>
        <dbReference type="Proteomes" id="UP000499080"/>
    </source>
</evidence>
<dbReference type="Proteomes" id="UP000499080">
    <property type="component" value="Unassembled WGS sequence"/>
</dbReference>
<comment type="caution">
    <text evidence="1">The sequence shown here is derived from an EMBL/GenBank/DDBJ whole genome shotgun (WGS) entry which is preliminary data.</text>
</comment>
<sequence length="106" mass="11973">MIESCLTSSLEGNKKIVDEKEENVIVMEESEDEISGSFQQEIDAAEMEEVIYLKSSMLDFSTNLFVLIYNLGDDRMKTHYTNFCGIQEVDGGEYNITGVRSTNLAK</sequence>
<protein>
    <submittedName>
        <fullName evidence="1">Uncharacterized protein</fullName>
    </submittedName>
</protein>
<organism evidence="1 2">
    <name type="scientific">Araneus ventricosus</name>
    <name type="common">Orbweaver spider</name>
    <name type="synonym">Epeira ventricosa</name>
    <dbReference type="NCBI Taxonomy" id="182803"/>
    <lineage>
        <taxon>Eukaryota</taxon>
        <taxon>Metazoa</taxon>
        <taxon>Ecdysozoa</taxon>
        <taxon>Arthropoda</taxon>
        <taxon>Chelicerata</taxon>
        <taxon>Arachnida</taxon>
        <taxon>Araneae</taxon>
        <taxon>Araneomorphae</taxon>
        <taxon>Entelegynae</taxon>
        <taxon>Araneoidea</taxon>
        <taxon>Araneidae</taxon>
        <taxon>Araneus</taxon>
    </lineage>
</organism>
<dbReference type="OrthoDB" id="6758798at2759"/>